<feature type="chain" id="PRO_5042568040" description="Very-long-chain 3-oxoacyl-CoA synthase" evidence="11">
    <location>
        <begin position="19"/>
        <end position="210"/>
    </location>
</feature>
<evidence type="ECO:0000256" key="11">
    <source>
        <dbReference type="SAM" id="SignalP"/>
    </source>
</evidence>
<dbReference type="GO" id="GO:0006633">
    <property type="term" value="P:fatty acid biosynthetic process"/>
    <property type="evidence" value="ECO:0007669"/>
    <property type="project" value="UniProtKB-KW"/>
</dbReference>
<evidence type="ECO:0000256" key="3">
    <source>
        <dbReference type="ARBA" id="ARBA00022679"/>
    </source>
</evidence>
<dbReference type="Pfam" id="PF01151">
    <property type="entry name" value="ELO"/>
    <property type="match status" value="1"/>
</dbReference>
<feature type="signal peptide" evidence="11">
    <location>
        <begin position="1"/>
        <end position="18"/>
    </location>
</feature>
<accession>A0AAJ0CX01</accession>
<feature type="transmembrane region" description="Helical" evidence="10">
    <location>
        <begin position="173"/>
        <end position="191"/>
    </location>
</feature>
<name>A0AAJ0CX01_9HYPO</name>
<evidence type="ECO:0000256" key="5">
    <source>
        <dbReference type="ARBA" id="ARBA00022832"/>
    </source>
</evidence>
<reference evidence="12" key="1">
    <citation type="submission" date="2023-06" db="EMBL/GenBank/DDBJ databases">
        <title>Conoideocrella luteorostrata (Hypocreales: Clavicipitaceae), a potential biocontrol fungus for elongate hemlock scale in United States Christmas tree production areas.</title>
        <authorList>
            <person name="Barrett H."/>
            <person name="Lovett B."/>
            <person name="Macias A.M."/>
            <person name="Stajich J.E."/>
            <person name="Kasson M.T."/>
        </authorList>
    </citation>
    <scope>NUCLEOTIDE SEQUENCE</scope>
    <source>
        <strain evidence="12">ARSEF 14590</strain>
    </source>
</reference>
<protein>
    <recommendedName>
        <fullName evidence="14">Very-long-chain 3-oxoacyl-CoA synthase</fullName>
    </recommendedName>
</protein>
<dbReference type="EMBL" id="JASWJB010000039">
    <property type="protein sequence ID" value="KAK2608383.1"/>
    <property type="molecule type" value="Genomic_DNA"/>
</dbReference>
<keyword evidence="2" id="KW-0444">Lipid biosynthesis</keyword>
<comment type="subcellular location">
    <subcellularLocation>
        <location evidence="1">Membrane</location>
        <topology evidence="1">Multi-pass membrane protein</topology>
    </subcellularLocation>
</comment>
<evidence type="ECO:0000256" key="8">
    <source>
        <dbReference type="ARBA" id="ARBA00023136"/>
    </source>
</evidence>
<keyword evidence="8 10" id="KW-0472">Membrane</keyword>
<dbReference type="InterPro" id="IPR002076">
    <property type="entry name" value="ELO_fam"/>
</dbReference>
<keyword evidence="11" id="KW-0732">Signal</keyword>
<dbReference type="GO" id="GO:0009922">
    <property type="term" value="F:fatty acid elongase activity"/>
    <property type="evidence" value="ECO:0007669"/>
    <property type="project" value="InterPro"/>
</dbReference>
<feature type="transmembrane region" description="Helical" evidence="10">
    <location>
        <begin position="117"/>
        <end position="138"/>
    </location>
</feature>
<keyword evidence="3" id="KW-0808">Transferase</keyword>
<keyword evidence="7" id="KW-0443">Lipid metabolism</keyword>
<proteinExistence type="predicted"/>
<evidence type="ECO:0000256" key="10">
    <source>
        <dbReference type="SAM" id="Phobius"/>
    </source>
</evidence>
<evidence type="ECO:0000256" key="2">
    <source>
        <dbReference type="ARBA" id="ARBA00022516"/>
    </source>
</evidence>
<sequence length="210" mass="23513">MILFLMILQSCAFVSAWALVHRHVKTNGPISGSRKFTVLNSRFYSAASAALLIFIVTSKHEETAQKLYFASKFYEYIDVLGVRASGGEIDLHFAVHHLTTPYLTYIRAIRYDEGWRIVAALNAFHHILMYAFFGGAGFCRPALPVTGTAQLVAGLIGEAWMIWRKSIDSMGPSWPNGLSLGMLIVYFVLWTRDLRLRAQSQSQSSQSKSS</sequence>
<dbReference type="AlphaFoldDB" id="A0AAJ0CX01"/>
<keyword evidence="13" id="KW-1185">Reference proteome</keyword>
<evidence type="ECO:0008006" key="14">
    <source>
        <dbReference type="Google" id="ProtNLM"/>
    </source>
</evidence>
<evidence type="ECO:0000256" key="4">
    <source>
        <dbReference type="ARBA" id="ARBA00022692"/>
    </source>
</evidence>
<evidence type="ECO:0000313" key="13">
    <source>
        <dbReference type="Proteomes" id="UP001251528"/>
    </source>
</evidence>
<keyword evidence="9" id="KW-0275">Fatty acid biosynthesis</keyword>
<evidence type="ECO:0000256" key="1">
    <source>
        <dbReference type="ARBA" id="ARBA00004141"/>
    </source>
</evidence>
<comment type="caution">
    <text evidence="12">The sequence shown here is derived from an EMBL/GenBank/DDBJ whole genome shotgun (WGS) entry which is preliminary data.</text>
</comment>
<organism evidence="12 13">
    <name type="scientific">Conoideocrella luteorostrata</name>
    <dbReference type="NCBI Taxonomy" id="1105319"/>
    <lineage>
        <taxon>Eukaryota</taxon>
        <taxon>Fungi</taxon>
        <taxon>Dikarya</taxon>
        <taxon>Ascomycota</taxon>
        <taxon>Pezizomycotina</taxon>
        <taxon>Sordariomycetes</taxon>
        <taxon>Hypocreomycetidae</taxon>
        <taxon>Hypocreales</taxon>
        <taxon>Clavicipitaceae</taxon>
        <taxon>Conoideocrella</taxon>
    </lineage>
</organism>
<keyword evidence="5" id="KW-0276">Fatty acid metabolism</keyword>
<evidence type="ECO:0000256" key="9">
    <source>
        <dbReference type="ARBA" id="ARBA00023160"/>
    </source>
</evidence>
<dbReference type="Proteomes" id="UP001251528">
    <property type="component" value="Unassembled WGS sequence"/>
</dbReference>
<evidence type="ECO:0000313" key="12">
    <source>
        <dbReference type="EMBL" id="KAK2608383.1"/>
    </source>
</evidence>
<evidence type="ECO:0000256" key="7">
    <source>
        <dbReference type="ARBA" id="ARBA00023098"/>
    </source>
</evidence>
<dbReference type="GO" id="GO:0016020">
    <property type="term" value="C:membrane"/>
    <property type="evidence" value="ECO:0007669"/>
    <property type="project" value="UniProtKB-SubCell"/>
</dbReference>
<keyword evidence="6 10" id="KW-1133">Transmembrane helix</keyword>
<feature type="transmembrane region" description="Helical" evidence="10">
    <location>
        <begin position="42"/>
        <end position="58"/>
    </location>
</feature>
<keyword evidence="4 10" id="KW-0812">Transmembrane</keyword>
<gene>
    <name evidence="12" type="ORF">QQS21_003069</name>
</gene>
<evidence type="ECO:0000256" key="6">
    <source>
        <dbReference type="ARBA" id="ARBA00022989"/>
    </source>
</evidence>